<keyword evidence="2" id="KW-0805">Transcription regulation</keyword>
<dbReference type="AlphaFoldDB" id="A0AAD8J1J0"/>
<name>A0AAD8J1J0_9APIA</name>
<dbReference type="InterPro" id="IPR054502">
    <property type="entry name" value="bHLH-TF_ACT-like_plant"/>
</dbReference>
<dbReference type="SUPFAM" id="SSF47459">
    <property type="entry name" value="HLH, helix-loop-helix DNA-binding domain"/>
    <property type="match status" value="1"/>
</dbReference>
<accession>A0AAD8J1J0</accession>
<evidence type="ECO:0000313" key="6">
    <source>
        <dbReference type="EMBL" id="KAK1395979.1"/>
    </source>
</evidence>
<evidence type="ECO:0000313" key="7">
    <source>
        <dbReference type="Proteomes" id="UP001237642"/>
    </source>
</evidence>
<sequence>MEYNGHDLLEELLSLRSDPWDLATSFPTEMNDFCNNIACSNFDHFLENPFLNTTQPCFQDFSNFPFDHQSLNVSTFSEFYVPFGNEIATSVPQLIYDSCINKIDTPPYVPLEEDYSFMSSIETQAVANSCKVELTQSPELPLFNGGVCSEKKTRVKKLNGEQSKNLMAERRRRKRLNDRLSMLRSVVPKITKMDRTSILGDTIDYMNELLQRIKNLQEEIHDGSPNQHELTSASILKNDKPNEVLVRNSPKFDVERRNVDTRIEICCAAKPGLLLSTVTTLEALGLDIQHCVISCFNDFGMQASCSEEMEHRGDISPEDMKQALFRNAGYGGRCL</sequence>
<dbReference type="Proteomes" id="UP001237642">
    <property type="component" value="Unassembled WGS sequence"/>
</dbReference>
<organism evidence="6 7">
    <name type="scientific">Heracleum sosnowskyi</name>
    <dbReference type="NCBI Taxonomy" id="360622"/>
    <lineage>
        <taxon>Eukaryota</taxon>
        <taxon>Viridiplantae</taxon>
        <taxon>Streptophyta</taxon>
        <taxon>Embryophyta</taxon>
        <taxon>Tracheophyta</taxon>
        <taxon>Spermatophyta</taxon>
        <taxon>Magnoliopsida</taxon>
        <taxon>eudicotyledons</taxon>
        <taxon>Gunneridae</taxon>
        <taxon>Pentapetalae</taxon>
        <taxon>asterids</taxon>
        <taxon>campanulids</taxon>
        <taxon>Apiales</taxon>
        <taxon>Apiaceae</taxon>
        <taxon>Apioideae</taxon>
        <taxon>apioid superclade</taxon>
        <taxon>Tordylieae</taxon>
        <taxon>Tordyliinae</taxon>
        <taxon>Heracleum</taxon>
    </lineage>
</organism>
<dbReference type="CDD" id="cd11443">
    <property type="entry name" value="bHLH_AtAMS_like"/>
    <property type="match status" value="1"/>
</dbReference>
<dbReference type="PANTHER" id="PTHR31945">
    <property type="entry name" value="TRANSCRIPTION FACTOR SCREAM2-RELATED"/>
    <property type="match status" value="1"/>
</dbReference>
<dbReference type="PROSITE" id="PS50888">
    <property type="entry name" value="BHLH"/>
    <property type="match status" value="1"/>
</dbReference>
<comment type="caution">
    <text evidence="6">The sequence shown here is derived from an EMBL/GenBank/DDBJ whole genome shotgun (WGS) entry which is preliminary data.</text>
</comment>
<reference evidence="6" key="1">
    <citation type="submission" date="2023-02" db="EMBL/GenBank/DDBJ databases">
        <title>Genome of toxic invasive species Heracleum sosnowskyi carries increased number of genes despite the absence of recent whole-genome duplications.</title>
        <authorList>
            <person name="Schelkunov M."/>
            <person name="Shtratnikova V."/>
            <person name="Makarenko M."/>
            <person name="Klepikova A."/>
            <person name="Omelchenko D."/>
            <person name="Novikova G."/>
            <person name="Obukhova E."/>
            <person name="Bogdanov V."/>
            <person name="Penin A."/>
            <person name="Logacheva M."/>
        </authorList>
    </citation>
    <scope>NUCLEOTIDE SEQUENCE</scope>
    <source>
        <strain evidence="6">Hsosn_3</strain>
        <tissue evidence="6">Leaf</tissue>
    </source>
</reference>
<protein>
    <submittedName>
        <fullName evidence="6">Transcription factor bHLH93</fullName>
    </submittedName>
</protein>
<keyword evidence="4" id="KW-0539">Nucleus</keyword>
<proteinExistence type="predicted"/>
<dbReference type="GO" id="GO:0005634">
    <property type="term" value="C:nucleus"/>
    <property type="evidence" value="ECO:0007669"/>
    <property type="project" value="UniProtKB-SubCell"/>
</dbReference>
<dbReference type="GO" id="GO:0043565">
    <property type="term" value="F:sequence-specific DNA binding"/>
    <property type="evidence" value="ECO:0007669"/>
    <property type="project" value="TreeGrafter"/>
</dbReference>
<dbReference type="InterPro" id="IPR011598">
    <property type="entry name" value="bHLH_dom"/>
</dbReference>
<feature type="domain" description="BHLH" evidence="5">
    <location>
        <begin position="160"/>
        <end position="209"/>
    </location>
</feature>
<evidence type="ECO:0000256" key="1">
    <source>
        <dbReference type="ARBA" id="ARBA00004123"/>
    </source>
</evidence>
<evidence type="ECO:0000256" key="2">
    <source>
        <dbReference type="ARBA" id="ARBA00023015"/>
    </source>
</evidence>
<dbReference type="GO" id="GO:0046983">
    <property type="term" value="F:protein dimerization activity"/>
    <property type="evidence" value="ECO:0007669"/>
    <property type="project" value="InterPro"/>
</dbReference>
<evidence type="ECO:0000256" key="3">
    <source>
        <dbReference type="ARBA" id="ARBA00023163"/>
    </source>
</evidence>
<gene>
    <name evidence="6" type="ORF">POM88_005842</name>
</gene>
<dbReference type="Gene3D" id="4.10.280.10">
    <property type="entry name" value="Helix-loop-helix DNA-binding domain"/>
    <property type="match status" value="1"/>
</dbReference>
<evidence type="ECO:0000259" key="5">
    <source>
        <dbReference type="PROSITE" id="PS50888"/>
    </source>
</evidence>
<dbReference type="InterPro" id="IPR036638">
    <property type="entry name" value="HLH_DNA-bd_sf"/>
</dbReference>
<dbReference type="Pfam" id="PF22754">
    <property type="entry name" value="bHLH-TF_ACT-like_plant"/>
    <property type="match status" value="1"/>
</dbReference>
<dbReference type="GO" id="GO:0003700">
    <property type="term" value="F:DNA-binding transcription factor activity"/>
    <property type="evidence" value="ECO:0007669"/>
    <property type="project" value="TreeGrafter"/>
</dbReference>
<keyword evidence="7" id="KW-1185">Reference proteome</keyword>
<dbReference type="Pfam" id="PF00010">
    <property type="entry name" value="HLH"/>
    <property type="match status" value="1"/>
</dbReference>
<dbReference type="PANTHER" id="PTHR31945:SF15">
    <property type="entry name" value="TRANSCRIPTION FACTOR BHLH61-RELATED"/>
    <property type="match status" value="1"/>
</dbReference>
<dbReference type="SMART" id="SM00353">
    <property type="entry name" value="HLH"/>
    <property type="match status" value="1"/>
</dbReference>
<keyword evidence="3" id="KW-0804">Transcription</keyword>
<reference evidence="6" key="2">
    <citation type="submission" date="2023-05" db="EMBL/GenBank/DDBJ databases">
        <authorList>
            <person name="Schelkunov M.I."/>
        </authorList>
    </citation>
    <scope>NUCLEOTIDE SEQUENCE</scope>
    <source>
        <strain evidence="6">Hsosn_3</strain>
        <tissue evidence="6">Leaf</tissue>
    </source>
</reference>
<dbReference type="EMBL" id="JAUIZM010000002">
    <property type="protein sequence ID" value="KAK1395979.1"/>
    <property type="molecule type" value="Genomic_DNA"/>
</dbReference>
<comment type="subcellular location">
    <subcellularLocation>
        <location evidence="1">Nucleus</location>
    </subcellularLocation>
</comment>
<dbReference type="InterPro" id="IPR051358">
    <property type="entry name" value="TF_AMS/ICE1/BHLH6-like"/>
</dbReference>
<evidence type="ECO:0000256" key="4">
    <source>
        <dbReference type="ARBA" id="ARBA00023242"/>
    </source>
</evidence>
<dbReference type="CDD" id="cd04873">
    <property type="entry name" value="ACT_UUR-ACR-like"/>
    <property type="match status" value="1"/>
</dbReference>